<comment type="similarity">
    <text evidence="1 7">Belongs to the VPS36 family.</text>
</comment>
<evidence type="ECO:0000256" key="4">
    <source>
        <dbReference type="ARBA" id="ARBA00022490"/>
    </source>
</evidence>
<evidence type="ECO:0000256" key="5">
    <source>
        <dbReference type="ARBA" id="ARBA00022927"/>
    </source>
</evidence>
<organism evidence="9 10">
    <name type="scientific">Armadillidium nasatum</name>
    <dbReference type="NCBI Taxonomy" id="96803"/>
    <lineage>
        <taxon>Eukaryota</taxon>
        <taxon>Metazoa</taxon>
        <taxon>Ecdysozoa</taxon>
        <taxon>Arthropoda</taxon>
        <taxon>Crustacea</taxon>
        <taxon>Multicrustacea</taxon>
        <taxon>Malacostraca</taxon>
        <taxon>Eumalacostraca</taxon>
        <taxon>Peracarida</taxon>
        <taxon>Isopoda</taxon>
        <taxon>Oniscidea</taxon>
        <taxon>Crinocheta</taxon>
        <taxon>Armadillidiidae</taxon>
        <taxon>Armadillidium</taxon>
    </lineage>
</organism>
<feature type="domain" description="GLUE N-terminal" evidence="8">
    <location>
        <begin position="1"/>
        <end position="137"/>
    </location>
</feature>
<dbReference type="Pfam" id="PF04157">
    <property type="entry name" value="EAP30"/>
    <property type="match status" value="1"/>
</dbReference>
<protein>
    <recommendedName>
        <fullName evidence="2 7">Vacuolar protein-sorting-associated protein 36</fullName>
    </recommendedName>
    <alternativeName>
        <fullName evidence="6 7">ESCRT-II complex subunit VPS36</fullName>
    </alternativeName>
</protein>
<keyword evidence="5 7" id="KW-0653">Protein transport</keyword>
<dbReference type="GO" id="GO:0031902">
    <property type="term" value="C:late endosome membrane"/>
    <property type="evidence" value="ECO:0007669"/>
    <property type="project" value="UniProtKB-UniRule"/>
</dbReference>
<evidence type="ECO:0000256" key="2">
    <source>
        <dbReference type="ARBA" id="ARBA00017953"/>
    </source>
</evidence>
<proteinExistence type="inferred from homology"/>
<evidence type="ECO:0000256" key="3">
    <source>
        <dbReference type="ARBA" id="ARBA00022448"/>
    </source>
</evidence>
<dbReference type="Proteomes" id="UP000326759">
    <property type="component" value="Unassembled WGS sequence"/>
</dbReference>
<dbReference type="GO" id="GO:0032266">
    <property type="term" value="F:phosphatidylinositol-3-phosphate binding"/>
    <property type="evidence" value="ECO:0007669"/>
    <property type="project" value="UniProtKB-UniRule"/>
</dbReference>
<dbReference type="InterPro" id="IPR040608">
    <property type="entry name" value="Snf8/Vps36"/>
</dbReference>
<dbReference type="Gene3D" id="2.30.29.30">
    <property type="entry name" value="Pleckstrin-homology domain (PH domain)/Phosphotyrosine-binding domain (PTB)"/>
    <property type="match status" value="1"/>
</dbReference>
<keyword evidence="3 7" id="KW-0813">Transport</keyword>
<dbReference type="PANTHER" id="PTHR13128">
    <property type="entry name" value="VACUOLAR PROTEIN-SORTING-ASSOCIATED PROTEIN 36"/>
    <property type="match status" value="1"/>
</dbReference>
<comment type="subunit">
    <text evidence="7">Component of the endosomal sorting complex required for transport II (ESCRT-II).</text>
</comment>
<dbReference type="PANTHER" id="PTHR13128:SF12">
    <property type="entry name" value="VACUOLAR PROTEIN-SORTING-ASSOCIATED PROTEIN 36"/>
    <property type="match status" value="1"/>
</dbReference>
<dbReference type="SUPFAM" id="SSF46785">
    <property type="entry name" value="Winged helix' DNA-binding domain"/>
    <property type="match status" value="2"/>
</dbReference>
<keyword evidence="4 7" id="KW-0963">Cytoplasm</keyword>
<comment type="function">
    <text evidence="7">Component of the ESCRT-II complex (endosomal sorting complex required for transport II), which is required for multivesicular body (MVB) formation and sorting of endosomal cargo proteins into MVBs.</text>
</comment>
<dbReference type="InterPro" id="IPR021648">
    <property type="entry name" value="GLUE_dom"/>
</dbReference>
<sequence>MDRWYWSQSCTESGECVHQKITGVRLYDGDQKTSFKDGTLYLTDRRIIWEQPDRTVFLALNLSLVILVEEEKGGFRSDPKIILHLATPTKSQSSGPIGRSNFTFIKLSFSNGGKDLFEKNLEKALQAKAWEKSLFTTQLQGQSLSTMPLRAGILGIERDIHSKQRETSSNISKAFEDLKNLMSLAKDMVTLSRNIANKIKEQTGEISSDETVQLRSYLLSLGVDDPVTKEAVGSTTEYHKKLAQEICNVLKSSVEEVGGVMLLSEVYCRINRARGLQLLSPEDVYNACSLMSNMHLPLRLFTFKSGVQVLQLSSLDEEEVSDNLRQFLEGCKEGGISPIEFSRSSGVPLLLAQERLYHAERCGITVRDESSEGLRFYPNLFFTRT</sequence>
<dbReference type="InterPro" id="IPR037855">
    <property type="entry name" value="Vps36"/>
</dbReference>
<dbReference type="EMBL" id="SEYY01018933">
    <property type="protein sequence ID" value="KAB7498847.1"/>
    <property type="molecule type" value="Genomic_DNA"/>
</dbReference>
<dbReference type="FunFam" id="1.10.10.10:FF:000416">
    <property type="entry name" value="Vacuolar protein-sorting-associated protein 36"/>
    <property type="match status" value="1"/>
</dbReference>
<dbReference type="SUPFAM" id="SSF50729">
    <property type="entry name" value="PH domain-like"/>
    <property type="match status" value="1"/>
</dbReference>
<evidence type="ECO:0000313" key="9">
    <source>
        <dbReference type="EMBL" id="KAB7498847.1"/>
    </source>
</evidence>
<keyword evidence="10" id="KW-1185">Reference proteome</keyword>
<dbReference type="PROSITE" id="PS51495">
    <property type="entry name" value="GLUE"/>
    <property type="match status" value="1"/>
</dbReference>
<comment type="subcellular location">
    <subcellularLocation>
        <location evidence="7">Cytoplasm</location>
    </subcellularLocation>
    <subcellularLocation>
        <location evidence="7">Endosome</location>
    </subcellularLocation>
</comment>
<reference evidence="9 10" key="1">
    <citation type="journal article" date="2019" name="PLoS Biol.">
        <title>Sex chromosomes control vertical transmission of feminizing Wolbachia symbionts in an isopod.</title>
        <authorList>
            <person name="Becking T."/>
            <person name="Chebbi M.A."/>
            <person name="Giraud I."/>
            <person name="Moumen B."/>
            <person name="Laverre T."/>
            <person name="Caubet Y."/>
            <person name="Peccoud J."/>
            <person name="Gilbert C."/>
            <person name="Cordaux R."/>
        </authorList>
    </citation>
    <scope>NUCLEOTIDE SEQUENCE [LARGE SCALE GENOMIC DNA]</scope>
    <source>
        <strain evidence="9">ANa2</strain>
        <tissue evidence="9">Whole body excluding digestive tract and cuticle</tissue>
    </source>
</reference>
<dbReference type="Gene3D" id="6.10.140.260">
    <property type="match status" value="1"/>
</dbReference>
<dbReference type="InterPro" id="IPR011993">
    <property type="entry name" value="PH-like_dom_sf"/>
</dbReference>
<dbReference type="GO" id="GO:0000814">
    <property type="term" value="C:ESCRT II complex"/>
    <property type="evidence" value="ECO:0007669"/>
    <property type="project" value="UniProtKB-UniRule"/>
</dbReference>
<dbReference type="GO" id="GO:0043130">
    <property type="term" value="F:ubiquitin binding"/>
    <property type="evidence" value="ECO:0007669"/>
    <property type="project" value="UniProtKB-UniRule"/>
</dbReference>
<dbReference type="InterPro" id="IPR036388">
    <property type="entry name" value="WH-like_DNA-bd_sf"/>
</dbReference>
<dbReference type="Gene3D" id="1.10.10.10">
    <property type="entry name" value="Winged helix-like DNA-binding domain superfamily/Winged helix DNA-binding domain"/>
    <property type="match status" value="2"/>
</dbReference>
<keyword evidence="7" id="KW-0967">Endosome</keyword>
<accession>A0A5N5SXX1</accession>
<evidence type="ECO:0000259" key="8">
    <source>
        <dbReference type="PROSITE" id="PS51495"/>
    </source>
</evidence>
<dbReference type="OrthoDB" id="271448at2759"/>
<dbReference type="Pfam" id="PF11605">
    <property type="entry name" value="Vps36_ESCRT-II"/>
    <property type="match status" value="1"/>
</dbReference>
<name>A0A5N5SXX1_9CRUS</name>
<evidence type="ECO:0000256" key="7">
    <source>
        <dbReference type="RuleBase" id="RU367095"/>
    </source>
</evidence>
<evidence type="ECO:0000256" key="1">
    <source>
        <dbReference type="ARBA" id="ARBA00009697"/>
    </source>
</evidence>
<dbReference type="InterPro" id="IPR036390">
    <property type="entry name" value="WH_DNA-bd_sf"/>
</dbReference>
<evidence type="ECO:0000313" key="10">
    <source>
        <dbReference type="Proteomes" id="UP000326759"/>
    </source>
</evidence>
<evidence type="ECO:0000256" key="6">
    <source>
        <dbReference type="ARBA" id="ARBA00030114"/>
    </source>
</evidence>
<dbReference type="GO" id="GO:0043328">
    <property type="term" value="P:protein transport to vacuole involved in ubiquitin-dependent protein catabolic process via the multivesicular body sorting pathway"/>
    <property type="evidence" value="ECO:0007669"/>
    <property type="project" value="UniProtKB-UniRule"/>
</dbReference>
<gene>
    <name evidence="9" type="primary">VPS36</name>
    <name evidence="9" type="ORF">Anas_05066</name>
</gene>
<dbReference type="AlphaFoldDB" id="A0A5N5SXX1"/>
<comment type="caution">
    <text evidence="9">The sequence shown here is derived from an EMBL/GenBank/DDBJ whole genome shotgun (WGS) entry which is preliminary data.</text>
</comment>